<evidence type="ECO:0000256" key="1">
    <source>
        <dbReference type="SAM" id="MobiDB-lite"/>
    </source>
</evidence>
<evidence type="ECO:0000313" key="3">
    <source>
        <dbReference type="Proteomes" id="UP000294911"/>
    </source>
</evidence>
<evidence type="ECO:0000313" key="2">
    <source>
        <dbReference type="EMBL" id="TCP40669.1"/>
    </source>
</evidence>
<proteinExistence type="predicted"/>
<comment type="caution">
    <text evidence="2">The sequence shown here is derived from an EMBL/GenBank/DDBJ whole genome shotgun (WGS) entry which is preliminary data.</text>
</comment>
<keyword evidence="3" id="KW-1185">Reference proteome</keyword>
<feature type="region of interest" description="Disordered" evidence="1">
    <location>
        <begin position="78"/>
        <end position="97"/>
    </location>
</feature>
<gene>
    <name evidence="2" type="ORF">EV191_1297</name>
</gene>
<dbReference type="AlphaFoldDB" id="A0A4R2PXD6"/>
<feature type="region of interest" description="Disordered" evidence="1">
    <location>
        <begin position="1"/>
        <end position="69"/>
    </location>
</feature>
<organism evidence="2 3">
    <name type="scientific">Tamaricihabitans halophyticus</name>
    <dbReference type="NCBI Taxonomy" id="1262583"/>
    <lineage>
        <taxon>Bacteria</taxon>
        <taxon>Bacillati</taxon>
        <taxon>Actinomycetota</taxon>
        <taxon>Actinomycetes</taxon>
        <taxon>Pseudonocardiales</taxon>
        <taxon>Pseudonocardiaceae</taxon>
        <taxon>Tamaricihabitans</taxon>
    </lineage>
</organism>
<sequence>MSAVGSDNAPRVSNNTPEAISRPNRYPGRVPRPSLSRKSKRTADRADSPTSLGRHRSSTLETNESVPDQELESYLAALAPESDTETTDTGGRFGTPQSFRLRLTPIAGEQLRELAAAYDTTPEALLKDWVLQRLAWEVQPAPSR</sequence>
<accession>A0A4R2PXD6</accession>
<protein>
    <submittedName>
        <fullName evidence="2">Uncharacterized protein</fullName>
    </submittedName>
</protein>
<dbReference type="EMBL" id="SLXQ01000029">
    <property type="protein sequence ID" value="TCP40669.1"/>
    <property type="molecule type" value="Genomic_DNA"/>
</dbReference>
<name>A0A4R2PXD6_9PSEU</name>
<reference evidence="2 3" key="1">
    <citation type="submission" date="2019-03" db="EMBL/GenBank/DDBJ databases">
        <title>Genomic Encyclopedia of Type Strains, Phase IV (KMG-IV): sequencing the most valuable type-strain genomes for metagenomic binning, comparative biology and taxonomic classification.</title>
        <authorList>
            <person name="Goeker M."/>
        </authorList>
    </citation>
    <scope>NUCLEOTIDE SEQUENCE [LARGE SCALE GENOMIC DNA]</scope>
    <source>
        <strain evidence="2 3">DSM 45765</strain>
    </source>
</reference>
<dbReference type="Proteomes" id="UP000294911">
    <property type="component" value="Unassembled WGS sequence"/>
</dbReference>